<proteinExistence type="predicted"/>
<protein>
    <submittedName>
        <fullName evidence="1">Uncharacterized protein</fullName>
    </submittedName>
</protein>
<sequence length="38" mass="4519">MIFCKFIDYHLAFCYNQITKYLFSICNAFTLLCICVTL</sequence>
<name>A0A8S5TS90_9CAUD</name>
<organism evidence="1">
    <name type="scientific">Siphoviridae sp. cttG313</name>
    <dbReference type="NCBI Taxonomy" id="2825704"/>
    <lineage>
        <taxon>Viruses</taxon>
        <taxon>Duplodnaviria</taxon>
        <taxon>Heunggongvirae</taxon>
        <taxon>Uroviricota</taxon>
        <taxon>Caudoviricetes</taxon>
    </lineage>
</organism>
<reference evidence="1" key="1">
    <citation type="journal article" date="2021" name="Proc. Natl. Acad. Sci. U.S.A.">
        <title>A Catalog of Tens of Thousands of Viruses from Human Metagenomes Reveals Hidden Associations with Chronic Diseases.</title>
        <authorList>
            <person name="Tisza M.J."/>
            <person name="Buck C.B."/>
        </authorList>
    </citation>
    <scope>NUCLEOTIDE SEQUENCE</scope>
    <source>
        <strain evidence="1">CttG313</strain>
    </source>
</reference>
<dbReference type="EMBL" id="BK015917">
    <property type="protein sequence ID" value="DAF85073.1"/>
    <property type="molecule type" value="Genomic_DNA"/>
</dbReference>
<accession>A0A8S5TS90</accession>
<evidence type="ECO:0000313" key="1">
    <source>
        <dbReference type="EMBL" id="DAF85073.1"/>
    </source>
</evidence>